<name>A0A0L0F4Y5_9EUKA</name>
<reference evidence="1 2" key="1">
    <citation type="submission" date="2011-02" db="EMBL/GenBank/DDBJ databases">
        <title>The Genome Sequence of Sphaeroforma arctica JP610.</title>
        <authorList>
            <consortium name="The Broad Institute Genome Sequencing Platform"/>
            <person name="Russ C."/>
            <person name="Cuomo C."/>
            <person name="Young S.K."/>
            <person name="Zeng Q."/>
            <person name="Gargeya S."/>
            <person name="Alvarado L."/>
            <person name="Berlin A."/>
            <person name="Chapman S.B."/>
            <person name="Chen Z."/>
            <person name="Freedman E."/>
            <person name="Gellesch M."/>
            <person name="Goldberg J."/>
            <person name="Griggs A."/>
            <person name="Gujja S."/>
            <person name="Heilman E."/>
            <person name="Heiman D."/>
            <person name="Howarth C."/>
            <person name="Mehta T."/>
            <person name="Neiman D."/>
            <person name="Pearson M."/>
            <person name="Roberts A."/>
            <person name="Saif S."/>
            <person name="Shea T."/>
            <person name="Shenoy N."/>
            <person name="Sisk P."/>
            <person name="Stolte C."/>
            <person name="Sykes S."/>
            <person name="White J."/>
            <person name="Yandava C."/>
            <person name="Burger G."/>
            <person name="Gray M.W."/>
            <person name="Holland P.W.H."/>
            <person name="King N."/>
            <person name="Lang F.B.F."/>
            <person name="Roger A.J."/>
            <person name="Ruiz-Trillo I."/>
            <person name="Haas B."/>
            <person name="Nusbaum C."/>
            <person name="Birren B."/>
        </authorList>
    </citation>
    <scope>NUCLEOTIDE SEQUENCE [LARGE SCALE GENOMIC DNA]</scope>
    <source>
        <strain evidence="1 2">JP610</strain>
    </source>
</reference>
<evidence type="ECO:0000313" key="1">
    <source>
        <dbReference type="EMBL" id="KNC71654.1"/>
    </source>
</evidence>
<feature type="non-terminal residue" evidence="1">
    <location>
        <position position="97"/>
    </location>
</feature>
<keyword evidence="2" id="KW-1185">Reference proteome</keyword>
<organism evidence="1 2">
    <name type="scientific">Sphaeroforma arctica JP610</name>
    <dbReference type="NCBI Taxonomy" id="667725"/>
    <lineage>
        <taxon>Eukaryota</taxon>
        <taxon>Ichthyosporea</taxon>
        <taxon>Ichthyophonida</taxon>
        <taxon>Sphaeroforma</taxon>
    </lineage>
</organism>
<dbReference type="EMBL" id="KQ248369">
    <property type="protein sequence ID" value="KNC71654.1"/>
    <property type="molecule type" value="Genomic_DNA"/>
</dbReference>
<gene>
    <name evidence="1" type="ORF">SARC_15805</name>
</gene>
<dbReference type="Proteomes" id="UP000054560">
    <property type="component" value="Unassembled WGS sequence"/>
</dbReference>
<evidence type="ECO:0000313" key="2">
    <source>
        <dbReference type="Proteomes" id="UP000054560"/>
    </source>
</evidence>
<protein>
    <submittedName>
        <fullName evidence="1">Uncharacterized protein</fullName>
    </submittedName>
</protein>
<dbReference type="GeneID" id="25916309"/>
<dbReference type="RefSeq" id="XP_014145556.1">
    <property type="nucleotide sequence ID" value="XM_014290081.1"/>
</dbReference>
<sequence>MHHKKANAYGEAIAPKLSQEKVKLENKNYISVSVKQLAFTWSYFGQQTTHKTVDDLSIPARSFIELSVTLDITETLSSRFKDRVMNNCKSDPLEVSQ</sequence>
<accession>A0A0L0F4Y5</accession>
<dbReference type="AlphaFoldDB" id="A0A0L0F4Y5"/>
<proteinExistence type="predicted"/>